<sequence length="108" mass="12357">MYKFTILLSIFLIGVVHVNQAKALPSKCIQSEERTKACPRLIYKQAAVAVPVLEVKKNDVICLCLTDLALVKNSKMSKLEEIDWQVTMQRIAQKYQISQEELIKLVKH</sequence>
<dbReference type="Proteomes" id="UP001521137">
    <property type="component" value="Unassembled WGS sequence"/>
</dbReference>
<keyword evidence="2" id="KW-1185">Reference proteome</keyword>
<evidence type="ECO:0000313" key="1">
    <source>
        <dbReference type="EMBL" id="MCF2949251.1"/>
    </source>
</evidence>
<reference evidence="1 2" key="1">
    <citation type="submission" date="2022-01" db="EMBL/GenBank/DDBJ databases">
        <title>Paraglaciecola sp. G1-23.</title>
        <authorList>
            <person name="Jin M.S."/>
            <person name="Han D.M."/>
            <person name="Kim H.M."/>
            <person name="Jeon C.O."/>
        </authorList>
    </citation>
    <scope>NUCLEOTIDE SEQUENCE [LARGE SCALE GENOMIC DNA]</scope>
    <source>
        <strain evidence="1 2">G1-23</strain>
    </source>
</reference>
<dbReference type="EMBL" id="JAKGAS010000007">
    <property type="protein sequence ID" value="MCF2949251.1"/>
    <property type="molecule type" value="Genomic_DNA"/>
</dbReference>
<dbReference type="RefSeq" id="WP_235313348.1">
    <property type="nucleotide sequence ID" value="NZ_JAKGAS010000007.1"/>
</dbReference>
<proteinExistence type="predicted"/>
<organism evidence="1 2">
    <name type="scientific">Paraglaciecola algarum</name>
    <dbReference type="NCBI Taxonomy" id="3050085"/>
    <lineage>
        <taxon>Bacteria</taxon>
        <taxon>Pseudomonadati</taxon>
        <taxon>Pseudomonadota</taxon>
        <taxon>Gammaproteobacteria</taxon>
        <taxon>Alteromonadales</taxon>
        <taxon>Alteromonadaceae</taxon>
        <taxon>Paraglaciecola</taxon>
    </lineage>
</organism>
<gene>
    <name evidence="1" type="ORF">L0668_14120</name>
</gene>
<evidence type="ECO:0000313" key="2">
    <source>
        <dbReference type="Proteomes" id="UP001521137"/>
    </source>
</evidence>
<protein>
    <submittedName>
        <fullName evidence="1">Uncharacterized protein</fullName>
    </submittedName>
</protein>
<name>A0ABS9D8Q3_9ALTE</name>
<comment type="caution">
    <text evidence="1">The sequence shown here is derived from an EMBL/GenBank/DDBJ whole genome shotgun (WGS) entry which is preliminary data.</text>
</comment>
<accession>A0ABS9D8Q3</accession>